<keyword evidence="3" id="KW-0479">Metal-binding</keyword>
<comment type="caution">
    <text evidence="6">The sequence shown here is derived from an EMBL/GenBank/DDBJ whole genome shotgun (WGS) entry which is preliminary data.</text>
</comment>
<dbReference type="Proteomes" id="UP000229238">
    <property type="component" value="Unassembled WGS sequence"/>
</dbReference>
<evidence type="ECO:0000259" key="5">
    <source>
        <dbReference type="Pfam" id="PF01951"/>
    </source>
</evidence>
<dbReference type="EMBL" id="PFHH01000006">
    <property type="protein sequence ID" value="PIW90602.1"/>
    <property type="molecule type" value="Genomic_DNA"/>
</dbReference>
<protein>
    <recommendedName>
        <fullName evidence="5">Archease domain-containing protein</fullName>
    </recommendedName>
</protein>
<keyword evidence="2" id="KW-0819">tRNA processing</keyword>
<proteinExistence type="inferred from homology"/>
<accession>A0A2M7IKP6</accession>
<keyword evidence="4" id="KW-0106">Calcium</keyword>
<feature type="domain" description="Archease" evidence="5">
    <location>
        <begin position="4"/>
        <end position="135"/>
    </location>
</feature>
<evidence type="ECO:0000256" key="1">
    <source>
        <dbReference type="ARBA" id="ARBA00007963"/>
    </source>
</evidence>
<evidence type="ECO:0000256" key="3">
    <source>
        <dbReference type="ARBA" id="ARBA00022723"/>
    </source>
</evidence>
<dbReference type="AlphaFoldDB" id="A0A2M7IKP6"/>
<dbReference type="Gene3D" id="3.55.10.10">
    <property type="entry name" value="Archease domain"/>
    <property type="match status" value="1"/>
</dbReference>
<organism evidence="6 7">
    <name type="scientific">Candidatus Nealsonbacteria bacterium CG_4_8_14_3_um_filter_40_11</name>
    <dbReference type="NCBI Taxonomy" id="1974690"/>
    <lineage>
        <taxon>Bacteria</taxon>
        <taxon>Candidatus Nealsoniibacteriota</taxon>
    </lineage>
</organism>
<gene>
    <name evidence="6" type="ORF">COZ92_00285</name>
</gene>
<dbReference type="PANTHER" id="PTHR12682">
    <property type="entry name" value="ARCHEASE"/>
    <property type="match status" value="1"/>
</dbReference>
<dbReference type="Pfam" id="PF01951">
    <property type="entry name" value="Archease"/>
    <property type="match status" value="1"/>
</dbReference>
<name>A0A2M7IKP6_9BACT</name>
<dbReference type="GO" id="GO:0008033">
    <property type="term" value="P:tRNA processing"/>
    <property type="evidence" value="ECO:0007669"/>
    <property type="project" value="UniProtKB-KW"/>
</dbReference>
<dbReference type="InterPro" id="IPR002804">
    <property type="entry name" value="Archease"/>
</dbReference>
<evidence type="ECO:0000313" key="7">
    <source>
        <dbReference type="Proteomes" id="UP000229238"/>
    </source>
</evidence>
<dbReference type="InterPro" id="IPR023572">
    <property type="entry name" value="Archease_dom"/>
</dbReference>
<sequence>MKKYETLGHKADLKIRAFGKDKKELFLNMLLAMAESQKPEIKSDKKIKREVKIKSIDLAALLVDFLNEVLYLSQVNKEVYLDFKFKKFKDNELEGELIGRKVDGFGEDIKAVTFHDLEVKQTENKIWEGTVLFDI</sequence>
<reference evidence="7" key="1">
    <citation type="submission" date="2017-09" db="EMBL/GenBank/DDBJ databases">
        <title>Depth-based differentiation of microbial function through sediment-hosted aquifers and enrichment of novel symbionts in the deep terrestrial subsurface.</title>
        <authorList>
            <person name="Probst A.J."/>
            <person name="Ladd B."/>
            <person name="Jarett J.K."/>
            <person name="Geller-Mcgrath D.E."/>
            <person name="Sieber C.M.K."/>
            <person name="Emerson J.B."/>
            <person name="Anantharaman K."/>
            <person name="Thomas B.C."/>
            <person name="Malmstrom R."/>
            <person name="Stieglmeier M."/>
            <person name="Klingl A."/>
            <person name="Woyke T."/>
            <person name="Ryan C.M."/>
            <person name="Banfield J.F."/>
        </authorList>
    </citation>
    <scope>NUCLEOTIDE SEQUENCE [LARGE SCALE GENOMIC DNA]</scope>
</reference>
<dbReference type="GO" id="GO:0046872">
    <property type="term" value="F:metal ion binding"/>
    <property type="evidence" value="ECO:0007669"/>
    <property type="project" value="UniProtKB-KW"/>
</dbReference>
<dbReference type="InterPro" id="IPR036820">
    <property type="entry name" value="Archease_dom_sf"/>
</dbReference>
<evidence type="ECO:0000256" key="2">
    <source>
        <dbReference type="ARBA" id="ARBA00022694"/>
    </source>
</evidence>
<comment type="similarity">
    <text evidence="1">Belongs to the archease family.</text>
</comment>
<dbReference type="PANTHER" id="PTHR12682:SF11">
    <property type="entry name" value="PROTEIN ARCHEASE"/>
    <property type="match status" value="1"/>
</dbReference>
<dbReference type="SUPFAM" id="SSF69819">
    <property type="entry name" value="MTH1598-like"/>
    <property type="match status" value="1"/>
</dbReference>
<evidence type="ECO:0000313" key="6">
    <source>
        <dbReference type="EMBL" id="PIW90602.1"/>
    </source>
</evidence>
<evidence type="ECO:0000256" key="4">
    <source>
        <dbReference type="ARBA" id="ARBA00022837"/>
    </source>
</evidence>